<organism evidence="1 2">
    <name type="scientific">Lacihabitans soyangensis</name>
    <dbReference type="NCBI Taxonomy" id="869394"/>
    <lineage>
        <taxon>Bacteria</taxon>
        <taxon>Pseudomonadati</taxon>
        <taxon>Bacteroidota</taxon>
        <taxon>Cytophagia</taxon>
        <taxon>Cytophagales</taxon>
        <taxon>Leadbetterellaceae</taxon>
        <taxon>Lacihabitans</taxon>
    </lineage>
</organism>
<reference evidence="1 2" key="1">
    <citation type="submission" date="2018-11" db="EMBL/GenBank/DDBJ databases">
        <title>Novel bacteria species description.</title>
        <authorList>
            <person name="Han J.-H."/>
        </authorList>
    </citation>
    <scope>NUCLEOTIDE SEQUENCE [LARGE SCALE GENOMIC DNA]</scope>
    <source>
        <strain evidence="1 2">KCTC23259</strain>
    </source>
</reference>
<gene>
    <name evidence="1" type="ORF">EGI31_22725</name>
</gene>
<evidence type="ECO:0000313" key="1">
    <source>
        <dbReference type="EMBL" id="MCP9765760.1"/>
    </source>
</evidence>
<protein>
    <submittedName>
        <fullName evidence="1">Uncharacterized protein</fullName>
    </submittedName>
</protein>
<sequence length="337" mass="39756">MIDFIKIERLKSGVRGNPLLNGKWILTSNEDAVFLKEEAIYNKLTFETKKAKESDKYYSKVSGSIHYYFNGGLHNYNDFSFTNIVEVVDEISEQFEIDHANELNNLEFGVNVKLPFEPKLILDNLVTHKGKKFSHITNQGKNYHQCEHTQFIIKMYHKSLQFGLAENILRFEIKVFKMQYLHRNGIDIKSLKCLKNKAIYEPLGRLLLKVFDEILIDCENLDTSVLTDAEKATYLLATKPNTWKRNNRLDSKGQKQLQRLLEKYHKLINRHTKGTTNKHKVEELIEEKWNELSEIYHSAKTIIQDNIVQYLLFKYNVSFGHKPFIHYQRPSIYNRDF</sequence>
<proteinExistence type="predicted"/>
<keyword evidence="2" id="KW-1185">Reference proteome</keyword>
<accession>A0AAE3KXT9</accession>
<dbReference type="AlphaFoldDB" id="A0AAE3KXT9"/>
<dbReference type="RefSeq" id="WP_255039468.1">
    <property type="nucleotide sequence ID" value="NZ_RJUF01000192.1"/>
</dbReference>
<comment type="caution">
    <text evidence="1">The sequence shown here is derived from an EMBL/GenBank/DDBJ whole genome shotgun (WGS) entry which is preliminary data.</text>
</comment>
<dbReference type="Proteomes" id="UP001204144">
    <property type="component" value="Unassembled WGS sequence"/>
</dbReference>
<evidence type="ECO:0000313" key="2">
    <source>
        <dbReference type="Proteomes" id="UP001204144"/>
    </source>
</evidence>
<dbReference type="EMBL" id="RJUF01000192">
    <property type="protein sequence ID" value="MCP9765760.1"/>
    <property type="molecule type" value="Genomic_DNA"/>
</dbReference>
<name>A0AAE3KXT9_9BACT</name>